<feature type="signal peptide" evidence="6">
    <location>
        <begin position="1"/>
        <end position="21"/>
    </location>
</feature>
<dbReference type="PROSITE" id="PS51257">
    <property type="entry name" value="PROKAR_LIPOPROTEIN"/>
    <property type="match status" value="1"/>
</dbReference>
<evidence type="ECO:0000256" key="3">
    <source>
        <dbReference type="ARBA" id="ARBA00022448"/>
    </source>
</evidence>
<evidence type="ECO:0000256" key="4">
    <source>
        <dbReference type="ARBA" id="ARBA00022729"/>
    </source>
</evidence>
<dbReference type="Gene3D" id="3.40.190.10">
    <property type="entry name" value="Periplasmic binding protein-like II"/>
    <property type="match status" value="1"/>
</dbReference>
<evidence type="ECO:0000313" key="8">
    <source>
        <dbReference type="EMBL" id="XCG61854.1"/>
    </source>
</evidence>
<organism evidence="8">
    <name type="scientific">Nakamurella sp. A5-74</name>
    <dbReference type="NCBI Taxonomy" id="3158264"/>
    <lineage>
        <taxon>Bacteria</taxon>
        <taxon>Bacillati</taxon>
        <taxon>Actinomycetota</taxon>
        <taxon>Actinomycetes</taxon>
        <taxon>Nakamurellales</taxon>
        <taxon>Nakamurellaceae</taxon>
        <taxon>Nakamurella</taxon>
    </lineage>
</organism>
<dbReference type="AlphaFoldDB" id="A0AAU8DJJ5"/>
<dbReference type="GO" id="GO:0043190">
    <property type="term" value="C:ATP-binding cassette (ABC) transporter complex"/>
    <property type="evidence" value="ECO:0007669"/>
    <property type="project" value="InterPro"/>
</dbReference>
<dbReference type="InterPro" id="IPR023765">
    <property type="entry name" value="SBP_5_CS"/>
</dbReference>
<feature type="region of interest" description="Disordered" evidence="5">
    <location>
        <begin position="27"/>
        <end position="50"/>
    </location>
</feature>
<dbReference type="CDD" id="cd08494">
    <property type="entry name" value="PBP2_NikA_DppA_OppA_like_6"/>
    <property type="match status" value="1"/>
</dbReference>
<dbReference type="SUPFAM" id="SSF53850">
    <property type="entry name" value="Periplasmic binding protein-like II"/>
    <property type="match status" value="1"/>
</dbReference>
<protein>
    <submittedName>
        <fullName evidence="8">ABC transporter substrate-binding protein</fullName>
    </submittedName>
</protein>
<dbReference type="InterPro" id="IPR039424">
    <property type="entry name" value="SBP_5"/>
</dbReference>
<feature type="chain" id="PRO_5043851668" evidence="6">
    <location>
        <begin position="22"/>
        <end position="519"/>
    </location>
</feature>
<proteinExistence type="inferred from homology"/>
<evidence type="ECO:0000256" key="5">
    <source>
        <dbReference type="SAM" id="MobiDB-lite"/>
    </source>
</evidence>
<dbReference type="GO" id="GO:1904680">
    <property type="term" value="F:peptide transmembrane transporter activity"/>
    <property type="evidence" value="ECO:0007669"/>
    <property type="project" value="TreeGrafter"/>
</dbReference>
<feature type="domain" description="Solute-binding protein family 5" evidence="7">
    <location>
        <begin position="101"/>
        <end position="426"/>
    </location>
</feature>
<dbReference type="GO" id="GO:0015833">
    <property type="term" value="P:peptide transport"/>
    <property type="evidence" value="ECO:0007669"/>
    <property type="project" value="TreeGrafter"/>
</dbReference>
<dbReference type="InterPro" id="IPR000914">
    <property type="entry name" value="SBP_5_dom"/>
</dbReference>
<accession>A0AAU8DJJ5</accession>
<dbReference type="EMBL" id="CP159218">
    <property type="protein sequence ID" value="XCG61854.1"/>
    <property type="molecule type" value="Genomic_DNA"/>
</dbReference>
<dbReference type="RefSeq" id="WP_353647470.1">
    <property type="nucleotide sequence ID" value="NZ_CP159218.1"/>
</dbReference>
<keyword evidence="3" id="KW-0813">Transport</keyword>
<gene>
    <name evidence="8" type="ORF">ABLG96_11190</name>
</gene>
<feature type="compositionally biased region" description="Gly residues" evidence="5">
    <location>
        <begin position="38"/>
        <end position="50"/>
    </location>
</feature>
<evidence type="ECO:0000256" key="1">
    <source>
        <dbReference type="ARBA" id="ARBA00004193"/>
    </source>
</evidence>
<sequence>MRVRPVHSVLALLSGALVVLAGCTAGSSTQPTSSAGGSATGSTGGGSASGSGGASSGAALSVGFVLAPKTLDMSVDDGAAIPQALLYNVYEGLVRLDDGGKIVPLLAEKYEVSSDNKSYTFTLRKDVKFSDGAAFTAADAVFSIERVQKDWKPAVKAGMDVVSKAEAVDDSTLKVTLSKPSQSWLYAMATRIGAMYSKTGVGDLAAKPIGTGPFTVKSYQTNVQLVLERNPNYWGAAPALATVNLKYYADANALNNALLGKQIDVISTVQAPETLSQFADTSKYQTIEGTTTGEVLLSFNNSKAPLDDKNVRQAITYAIDRKAIMDTVWAGKGQLIGTHSVPTDPWYEDLYSKYPYDPAKAKELLGGKTYTLRLRVPNVPYATATAPIIVSQLKQVGITVTVDTLDFPSWLEQVFKNVDYDMSIVAHVEPRDIANIWGNPKYYTRYDNPEVQKLFTDGDAGTAEEFDADYKKAAEILADDAAGDWLWVLPNLIVADTDVKGILQNQVSESFDFTKISAG</sequence>
<dbReference type="InterPro" id="IPR030678">
    <property type="entry name" value="Peptide/Ni-bd"/>
</dbReference>
<dbReference type="Pfam" id="PF00496">
    <property type="entry name" value="SBP_bac_5"/>
    <property type="match status" value="1"/>
</dbReference>
<keyword evidence="4 6" id="KW-0732">Signal</keyword>
<dbReference type="PANTHER" id="PTHR30290">
    <property type="entry name" value="PERIPLASMIC BINDING COMPONENT OF ABC TRANSPORTER"/>
    <property type="match status" value="1"/>
</dbReference>
<evidence type="ECO:0000256" key="6">
    <source>
        <dbReference type="SAM" id="SignalP"/>
    </source>
</evidence>
<comment type="similarity">
    <text evidence="2">Belongs to the bacterial solute-binding protein 5 family.</text>
</comment>
<evidence type="ECO:0000259" key="7">
    <source>
        <dbReference type="Pfam" id="PF00496"/>
    </source>
</evidence>
<reference evidence="8" key="1">
    <citation type="submission" date="2024-05" db="EMBL/GenBank/DDBJ databases">
        <authorList>
            <person name="Cai S.Y."/>
            <person name="Jin L.M."/>
            <person name="Li H.R."/>
        </authorList>
    </citation>
    <scope>NUCLEOTIDE SEQUENCE</scope>
    <source>
        <strain evidence="8">A5-74</strain>
    </source>
</reference>
<dbReference type="PANTHER" id="PTHR30290:SF9">
    <property type="entry name" value="OLIGOPEPTIDE-BINDING PROTEIN APPA"/>
    <property type="match status" value="1"/>
</dbReference>
<dbReference type="GO" id="GO:0042597">
    <property type="term" value="C:periplasmic space"/>
    <property type="evidence" value="ECO:0007669"/>
    <property type="project" value="UniProtKB-ARBA"/>
</dbReference>
<dbReference type="PROSITE" id="PS01040">
    <property type="entry name" value="SBP_BACTERIAL_5"/>
    <property type="match status" value="1"/>
</dbReference>
<dbReference type="Gene3D" id="3.90.76.10">
    <property type="entry name" value="Dipeptide-binding Protein, Domain 1"/>
    <property type="match status" value="1"/>
</dbReference>
<dbReference type="PIRSF" id="PIRSF002741">
    <property type="entry name" value="MppA"/>
    <property type="match status" value="1"/>
</dbReference>
<dbReference type="Gene3D" id="3.10.105.10">
    <property type="entry name" value="Dipeptide-binding Protein, Domain 3"/>
    <property type="match status" value="1"/>
</dbReference>
<name>A0AAU8DJJ5_9ACTN</name>
<comment type="subcellular location">
    <subcellularLocation>
        <location evidence="1">Cell membrane</location>
        <topology evidence="1">Lipid-anchor</topology>
    </subcellularLocation>
</comment>
<evidence type="ECO:0000256" key="2">
    <source>
        <dbReference type="ARBA" id="ARBA00005695"/>
    </source>
</evidence>
<feature type="compositionally biased region" description="Low complexity" evidence="5">
    <location>
        <begin position="27"/>
        <end position="37"/>
    </location>
</feature>